<keyword evidence="1" id="KW-0175">Coiled coil</keyword>
<proteinExistence type="predicted"/>
<accession>A0A498HMF9</accession>
<gene>
    <name evidence="2" type="ORF">DVH24_015714</name>
</gene>
<dbReference type="Proteomes" id="UP000290289">
    <property type="component" value="Chromosome 16"/>
</dbReference>
<feature type="coiled-coil region" evidence="1">
    <location>
        <begin position="19"/>
        <end position="46"/>
    </location>
</feature>
<sequence length="128" mass="14903">MPKSSECNLREIQDTHRMIQDTQASLDNLVQQVRQLMHQWDEHEEDEFPCQQIDGPQDSEGWCVIQTPQCVESYDYMQEDTRIEEPPGEDYSLMEETANLVIPPEPTDPNISPELIPTETYMPHIQIS</sequence>
<name>A0A498HMF9_MALDO</name>
<organism evidence="2 3">
    <name type="scientific">Malus domestica</name>
    <name type="common">Apple</name>
    <name type="synonym">Pyrus malus</name>
    <dbReference type="NCBI Taxonomy" id="3750"/>
    <lineage>
        <taxon>Eukaryota</taxon>
        <taxon>Viridiplantae</taxon>
        <taxon>Streptophyta</taxon>
        <taxon>Embryophyta</taxon>
        <taxon>Tracheophyta</taxon>
        <taxon>Spermatophyta</taxon>
        <taxon>Magnoliopsida</taxon>
        <taxon>eudicotyledons</taxon>
        <taxon>Gunneridae</taxon>
        <taxon>Pentapetalae</taxon>
        <taxon>rosids</taxon>
        <taxon>fabids</taxon>
        <taxon>Rosales</taxon>
        <taxon>Rosaceae</taxon>
        <taxon>Amygdaloideae</taxon>
        <taxon>Maleae</taxon>
        <taxon>Malus</taxon>
    </lineage>
</organism>
<protein>
    <submittedName>
        <fullName evidence="2">Uncharacterized protein</fullName>
    </submittedName>
</protein>
<evidence type="ECO:0000313" key="3">
    <source>
        <dbReference type="Proteomes" id="UP000290289"/>
    </source>
</evidence>
<dbReference type="EMBL" id="RDQH01000342">
    <property type="protein sequence ID" value="RXH71092.1"/>
    <property type="molecule type" value="Genomic_DNA"/>
</dbReference>
<dbReference type="AlphaFoldDB" id="A0A498HMF9"/>
<evidence type="ECO:0000256" key="1">
    <source>
        <dbReference type="SAM" id="Coils"/>
    </source>
</evidence>
<reference evidence="2 3" key="1">
    <citation type="submission" date="2018-10" db="EMBL/GenBank/DDBJ databases">
        <title>A high-quality apple genome assembly.</title>
        <authorList>
            <person name="Hu J."/>
        </authorList>
    </citation>
    <scope>NUCLEOTIDE SEQUENCE [LARGE SCALE GENOMIC DNA]</scope>
    <source>
        <strain evidence="3">cv. HFTH1</strain>
        <tissue evidence="2">Young leaf</tissue>
    </source>
</reference>
<keyword evidence="3" id="KW-1185">Reference proteome</keyword>
<comment type="caution">
    <text evidence="2">The sequence shown here is derived from an EMBL/GenBank/DDBJ whole genome shotgun (WGS) entry which is preliminary data.</text>
</comment>
<evidence type="ECO:0000313" key="2">
    <source>
        <dbReference type="EMBL" id="RXH71092.1"/>
    </source>
</evidence>